<dbReference type="AlphaFoldDB" id="A0A5N5TPW8"/>
<sequence length="188" mass="22083">MSTRCRIMFWGCSYVKTPLQNGIGRYVPQLQRITFKFCKSSGSSHGIRQFIEQNLLNFTKENPHVVVYVKPRRKRAPCLKAEYLNGASEYVGAHKMSKEDISKWVEFLRTKSGDTTTKFLLKRHHTDFPSIQGTWTAFTHKDPKINVTQLPNEELSEFRLPEPSGTEELLDIYWRQQRQKEQNRDEEN</sequence>
<name>A0A5N5TPW8_9CRUS</name>
<keyword evidence="3 8" id="KW-0689">Ribosomal protein</keyword>
<accession>A0A5N5TPW8</accession>
<evidence type="ECO:0000256" key="2">
    <source>
        <dbReference type="ARBA" id="ARBA00006073"/>
    </source>
</evidence>
<comment type="caution">
    <text evidence="8">The sequence shown here is derived from an EMBL/GenBank/DDBJ whole genome shotgun (WGS) entry which is preliminary data.</text>
</comment>
<dbReference type="GO" id="GO:0032543">
    <property type="term" value="P:mitochondrial translation"/>
    <property type="evidence" value="ECO:0007669"/>
    <property type="project" value="InterPro"/>
</dbReference>
<keyword evidence="5" id="KW-0687">Ribonucleoprotein</keyword>
<gene>
    <name evidence="8" type="primary">MRPL43</name>
    <name evidence="8" type="ORF">Anas_02921</name>
</gene>
<keyword evidence="9" id="KW-1185">Reference proteome</keyword>
<dbReference type="PANTHER" id="PTHR21396:SF2">
    <property type="entry name" value="LARGE RIBOSOMAL SUBUNIT PROTEIN ML43"/>
    <property type="match status" value="1"/>
</dbReference>
<comment type="similarity">
    <text evidence="2">Belongs to the mitochondrion-specific ribosomal protein mL43 family.</text>
</comment>
<evidence type="ECO:0000256" key="4">
    <source>
        <dbReference type="ARBA" id="ARBA00023128"/>
    </source>
</evidence>
<dbReference type="SMART" id="SM00916">
    <property type="entry name" value="L51_S25_CI-B8"/>
    <property type="match status" value="1"/>
</dbReference>
<evidence type="ECO:0000256" key="3">
    <source>
        <dbReference type="ARBA" id="ARBA00022980"/>
    </source>
</evidence>
<dbReference type="Proteomes" id="UP000326759">
    <property type="component" value="Unassembled WGS sequence"/>
</dbReference>
<reference evidence="8 9" key="1">
    <citation type="journal article" date="2019" name="PLoS Biol.">
        <title>Sex chromosomes control vertical transmission of feminizing Wolbachia symbionts in an isopod.</title>
        <authorList>
            <person name="Becking T."/>
            <person name="Chebbi M.A."/>
            <person name="Giraud I."/>
            <person name="Moumen B."/>
            <person name="Laverre T."/>
            <person name="Caubet Y."/>
            <person name="Peccoud J."/>
            <person name="Gilbert C."/>
            <person name="Cordaux R."/>
        </authorList>
    </citation>
    <scope>NUCLEOTIDE SEQUENCE [LARGE SCALE GENOMIC DNA]</scope>
    <source>
        <strain evidence="8">ANa2</strain>
        <tissue evidence="8">Whole body excluding digestive tract and cuticle</tissue>
    </source>
</reference>
<dbReference type="GO" id="GO:0003735">
    <property type="term" value="F:structural constituent of ribosome"/>
    <property type="evidence" value="ECO:0007669"/>
    <property type="project" value="InterPro"/>
</dbReference>
<evidence type="ECO:0000256" key="6">
    <source>
        <dbReference type="ARBA" id="ARBA00035188"/>
    </source>
</evidence>
<evidence type="ECO:0000256" key="5">
    <source>
        <dbReference type="ARBA" id="ARBA00023274"/>
    </source>
</evidence>
<dbReference type="InterPro" id="IPR007741">
    <property type="entry name" value="Ribosomal_mL43/mS25/NADH_DH"/>
</dbReference>
<dbReference type="PANTHER" id="PTHR21396">
    <property type="entry name" value="39S RIBOSOMAL PROTEIN L43"/>
    <property type="match status" value="1"/>
</dbReference>
<dbReference type="EMBL" id="SEYY01000010">
    <property type="protein sequence ID" value="KAB7508218.1"/>
    <property type="molecule type" value="Genomic_DNA"/>
</dbReference>
<organism evidence="8 9">
    <name type="scientific">Armadillidium nasatum</name>
    <dbReference type="NCBI Taxonomy" id="96803"/>
    <lineage>
        <taxon>Eukaryota</taxon>
        <taxon>Metazoa</taxon>
        <taxon>Ecdysozoa</taxon>
        <taxon>Arthropoda</taxon>
        <taxon>Crustacea</taxon>
        <taxon>Multicrustacea</taxon>
        <taxon>Malacostraca</taxon>
        <taxon>Eumalacostraca</taxon>
        <taxon>Peracarida</taxon>
        <taxon>Isopoda</taxon>
        <taxon>Oniscidea</taxon>
        <taxon>Crinocheta</taxon>
        <taxon>Armadillidiidae</taxon>
        <taxon>Armadillidium</taxon>
    </lineage>
</organism>
<dbReference type="OrthoDB" id="88at2759"/>
<comment type="subcellular location">
    <subcellularLocation>
        <location evidence="1">Mitochondrion</location>
    </subcellularLocation>
</comment>
<dbReference type="InterPro" id="IPR039927">
    <property type="entry name" value="Ribosomal_mL43"/>
</dbReference>
<protein>
    <recommendedName>
        <fullName evidence="6">Large ribosomal subunit protein mL43</fullName>
    </recommendedName>
</protein>
<dbReference type="GO" id="GO:0005762">
    <property type="term" value="C:mitochondrial large ribosomal subunit"/>
    <property type="evidence" value="ECO:0007669"/>
    <property type="project" value="TreeGrafter"/>
</dbReference>
<keyword evidence="4" id="KW-0496">Mitochondrion</keyword>
<feature type="domain" description="Ribosomal protein/NADH dehydrogenase" evidence="7">
    <location>
        <begin position="39"/>
        <end position="112"/>
    </location>
</feature>
<evidence type="ECO:0000256" key="1">
    <source>
        <dbReference type="ARBA" id="ARBA00004173"/>
    </source>
</evidence>
<evidence type="ECO:0000313" key="8">
    <source>
        <dbReference type="EMBL" id="KAB7508218.1"/>
    </source>
</evidence>
<dbReference type="Gene3D" id="3.40.30.10">
    <property type="entry name" value="Glutaredoxin"/>
    <property type="match status" value="1"/>
</dbReference>
<evidence type="ECO:0000313" key="9">
    <source>
        <dbReference type="Proteomes" id="UP000326759"/>
    </source>
</evidence>
<dbReference type="InterPro" id="IPR036249">
    <property type="entry name" value="Thioredoxin-like_sf"/>
</dbReference>
<proteinExistence type="inferred from homology"/>
<dbReference type="SUPFAM" id="SSF52833">
    <property type="entry name" value="Thioredoxin-like"/>
    <property type="match status" value="1"/>
</dbReference>
<dbReference type="Pfam" id="PF05047">
    <property type="entry name" value="L51_S25_CI-B8"/>
    <property type="match status" value="1"/>
</dbReference>
<evidence type="ECO:0000259" key="7">
    <source>
        <dbReference type="SMART" id="SM00916"/>
    </source>
</evidence>